<protein>
    <submittedName>
        <fullName evidence="2">Uncharacterized protein</fullName>
    </submittedName>
</protein>
<feature type="signal peptide" evidence="1">
    <location>
        <begin position="1"/>
        <end position="15"/>
    </location>
</feature>
<evidence type="ECO:0000313" key="2">
    <source>
        <dbReference type="EMBL" id="QCD92281.1"/>
    </source>
</evidence>
<name>A0A4D6LV24_VIGUN</name>
<gene>
    <name evidence="2" type="ORF">DEO72_LG5g343</name>
</gene>
<evidence type="ECO:0000313" key="3">
    <source>
        <dbReference type="Proteomes" id="UP000501690"/>
    </source>
</evidence>
<evidence type="ECO:0000256" key="1">
    <source>
        <dbReference type="SAM" id="SignalP"/>
    </source>
</evidence>
<organism evidence="2 3">
    <name type="scientific">Vigna unguiculata</name>
    <name type="common">Cowpea</name>
    <dbReference type="NCBI Taxonomy" id="3917"/>
    <lineage>
        <taxon>Eukaryota</taxon>
        <taxon>Viridiplantae</taxon>
        <taxon>Streptophyta</taxon>
        <taxon>Embryophyta</taxon>
        <taxon>Tracheophyta</taxon>
        <taxon>Spermatophyta</taxon>
        <taxon>Magnoliopsida</taxon>
        <taxon>eudicotyledons</taxon>
        <taxon>Gunneridae</taxon>
        <taxon>Pentapetalae</taxon>
        <taxon>rosids</taxon>
        <taxon>fabids</taxon>
        <taxon>Fabales</taxon>
        <taxon>Fabaceae</taxon>
        <taxon>Papilionoideae</taxon>
        <taxon>50 kb inversion clade</taxon>
        <taxon>NPAAA clade</taxon>
        <taxon>indigoferoid/millettioid clade</taxon>
        <taxon>Phaseoleae</taxon>
        <taxon>Vigna</taxon>
    </lineage>
</organism>
<proteinExistence type="predicted"/>
<dbReference type="EMBL" id="CP039349">
    <property type="protein sequence ID" value="QCD92281.1"/>
    <property type="molecule type" value="Genomic_DNA"/>
</dbReference>
<feature type="chain" id="PRO_5020026575" evidence="1">
    <location>
        <begin position="16"/>
        <end position="58"/>
    </location>
</feature>
<accession>A0A4D6LV24</accession>
<reference evidence="2 3" key="1">
    <citation type="submission" date="2019-04" db="EMBL/GenBank/DDBJ databases">
        <title>An improved genome assembly and genetic linkage map for asparagus bean, Vigna unguiculata ssp. sesquipedialis.</title>
        <authorList>
            <person name="Xia Q."/>
            <person name="Zhang R."/>
            <person name="Dong Y."/>
        </authorList>
    </citation>
    <scope>NUCLEOTIDE SEQUENCE [LARGE SCALE GENOMIC DNA]</scope>
    <source>
        <tissue evidence="2">Leaf</tissue>
    </source>
</reference>
<keyword evidence="3" id="KW-1185">Reference proteome</keyword>
<dbReference type="AlphaFoldDB" id="A0A4D6LV24"/>
<sequence length="58" mass="6561">MFFLILMFLGRKIFEHVLLLSCSAMDPTVLPIDSFCGRLVACISGELHLPLLYYPSLD</sequence>
<keyword evidence="1" id="KW-0732">Signal</keyword>
<dbReference type="Proteomes" id="UP000501690">
    <property type="component" value="Linkage Group LG5"/>
</dbReference>